<feature type="chain" id="PRO_5028822920" evidence="1">
    <location>
        <begin position="32"/>
        <end position="333"/>
    </location>
</feature>
<feature type="signal peptide" evidence="1">
    <location>
        <begin position="1"/>
        <end position="31"/>
    </location>
</feature>
<dbReference type="EMBL" id="CP060202">
    <property type="protein sequence ID" value="QNH62940.1"/>
    <property type="molecule type" value="Genomic_DNA"/>
</dbReference>
<proteinExistence type="predicted"/>
<feature type="domain" description="Secretion system C-terminal sorting" evidence="2">
    <location>
        <begin position="260"/>
        <end position="329"/>
    </location>
</feature>
<sequence length="333" mass="34268">MFTPLRFRGPFAFRRFALLLAAGCLSTAALAQTATPVYKHWPMRANNQDSAAVRSANVTGGATTFRKFVVGDGSVIPAYSTLYGQSFGVNAAGGNWSTSAGGTGGSIRRGFYEQFTVTTTAGSTGRADSVIVTAGFYASQSGTLLAAAYSLSNFAADSAEVTGGKGPGGVFASPTTGGPTNPVALTQVSSGSPNSNVYRLALNGATGVTLTAGQTLTVRLYVSCSSSSAGRYALLKNVIIKGRQTLGTKAAVASQPLTAYPNPFGQAITVAHEAAPQAATVQVYSLTGQHLSTVAVRPGTRSTVLDLPSLPAGLYQVEYRTATERRIAKLAKQ</sequence>
<evidence type="ECO:0000313" key="3">
    <source>
        <dbReference type="EMBL" id="QNH62940.1"/>
    </source>
</evidence>
<organism evidence="3 4">
    <name type="scientific">Hymenobacter sediminicola</name>
    <dbReference type="NCBI Taxonomy" id="2761579"/>
    <lineage>
        <taxon>Bacteria</taxon>
        <taxon>Pseudomonadati</taxon>
        <taxon>Bacteroidota</taxon>
        <taxon>Cytophagia</taxon>
        <taxon>Cytophagales</taxon>
        <taxon>Hymenobacteraceae</taxon>
        <taxon>Hymenobacter</taxon>
    </lineage>
</organism>
<name>A0A7G7W997_9BACT</name>
<accession>A0A7G7W997</accession>
<reference evidence="3 4" key="1">
    <citation type="submission" date="2020-08" db="EMBL/GenBank/DDBJ databases">
        <title>Hymenobacter sp. S2-20-2 genome sequencing.</title>
        <authorList>
            <person name="Jin L."/>
        </authorList>
    </citation>
    <scope>NUCLEOTIDE SEQUENCE [LARGE SCALE GENOMIC DNA]</scope>
    <source>
        <strain evidence="3 4">S2-20-2</strain>
    </source>
</reference>
<keyword evidence="1" id="KW-0732">Signal</keyword>
<gene>
    <name evidence="3" type="ORF">H4317_03765</name>
</gene>
<dbReference type="InterPro" id="IPR026444">
    <property type="entry name" value="Secre_tail"/>
</dbReference>
<keyword evidence="4" id="KW-1185">Reference proteome</keyword>
<dbReference type="KEGG" id="hsk:H4317_03765"/>
<evidence type="ECO:0000313" key="4">
    <source>
        <dbReference type="Proteomes" id="UP000515489"/>
    </source>
</evidence>
<evidence type="ECO:0000256" key="1">
    <source>
        <dbReference type="SAM" id="SignalP"/>
    </source>
</evidence>
<dbReference type="AlphaFoldDB" id="A0A7G7W997"/>
<evidence type="ECO:0000259" key="2">
    <source>
        <dbReference type="Pfam" id="PF18962"/>
    </source>
</evidence>
<dbReference type="NCBIfam" id="TIGR04183">
    <property type="entry name" value="Por_Secre_tail"/>
    <property type="match status" value="1"/>
</dbReference>
<dbReference type="Proteomes" id="UP000515489">
    <property type="component" value="Chromosome"/>
</dbReference>
<protein>
    <submittedName>
        <fullName evidence="3">T9SS type A sorting domain-containing protein</fullName>
    </submittedName>
</protein>
<dbReference type="RefSeq" id="WP_185888822.1">
    <property type="nucleotide sequence ID" value="NZ_CP060202.1"/>
</dbReference>
<dbReference type="Pfam" id="PF18962">
    <property type="entry name" value="Por_Secre_tail"/>
    <property type="match status" value="1"/>
</dbReference>